<dbReference type="PANTHER" id="PTHR43179">
    <property type="entry name" value="RHAMNOSYLTRANSFERASE WBBL"/>
    <property type="match status" value="1"/>
</dbReference>
<dbReference type="InterPro" id="IPR001173">
    <property type="entry name" value="Glyco_trans_2-like"/>
</dbReference>
<keyword evidence="4 6" id="KW-0808">Transferase</keyword>
<sequence>MTRRRSPMTSEATWSVVSVFGPDRSLLTHLDAIAAQTVRVVVVDDGTPAPDAEVFAALEERDDVDLLRQPRNAGIAAALNRGIQAAFDGGADRVVTFDQDSLPSADFVSGLSDEFDRATARGVIDPAFVVPEFWATIRQVSRTAEDGTLIAIRTIQSGMLLPRSTWERIGAMREEFFIDLVDEELELRALSAGLAPIAAPGVALHHHLGAAYRRPLLSGGFRGSPLPPIITLSTPFRYYYRVRNRRVVNRMYGRRFPARLAAETFMEILHLVEVLRYARPRGPVWAAARRGWRDGRKGSAMGRVPAELEPGLRDVRWALEPVDRG</sequence>
<evidence type="ECO:0000313" key="6">
    <source>
        <dbReference type="EMBL" id="TSD64345.1"/>
    </source>
</evidence>
<name>A0A554SDC8_9ACTN</name>
<comment type="similarity">
    <text evidence="2">Belongs to the glycosyltransferase 2 family.</text>
</comment>
<evidence type="ECO:0000256" key="3">
    <source>
        <dbReference type="ARBA" id="ARBA00022676"/>
    </source>
</evidence>
<evidence type="ECO:0000256" key="4">
    <source>
        <dbReference type="ARBA" id="ARBA00022679"/>
    </source>
</evidence>
<protein>
    <submittedName>
        <fullName evidence="6">Glycosyltransferase</fullName>
    </submittedName>
</protein>
<gene>
    <name evidence="6" type="ORF">FNM00_07325</name>
</gene>
<dbReference type="SUPFAM" id="SSF53448">
    <property type="entry name" value="Nucleotide-diphospho-sugar transferases"/>
    <property type="match status" value="1"/>
</dbReference>
<dbReference type="EMBL" id="VLNT01000004">
    <property type="protein sequence ID" value="TSD64345.1"/>
    <property type="molecule type" value="Genomic_DNA"/>
</dbReference>
<evidence type="ECO:0000313" key="7">
    <source>
        <dbReference type="Proteomes" id="UP000316988"/>
    </source>
</evidence>
<keyword evidence="7" id="KW-1185">Reference proteome</keyword>
<dbReference type="PANTHER" id="PTHR43179:SF12">
    <property type="entry name" value="GALACTOFURANOSYLTRANSFERASE GLFT2"/>
    <property type="match status" value="1"/>
</dbReference>
<organism evidence="6 7">
    <name type="scientific">Aeromicrobium piscarium</name>
    <dbReference type="NCBI Taxonomy" id="2590901"/>
    <lineage>
        <taxon>Bacteria</taxon>
        <taxon>Bacillati</taxon>
        <taxon>Actinomycetota</taxon>
        <taxon>Actinomycetes</taxon>
        <taxon>Propionibacteriales</taxon>
        <taxon>Nocardioidaceae</taxon>
        <taxon>Aeromicrobium</taxon>
    </lineage>
</organism>
<dbReference type="AlphaFoldDB" id="A0A554SDC8"/>
<reference evidence="6 7" key="1">
    <citation type="submission" date="2019-07" db="EMBL/GenBank/DDBJ databases">
        <authorList>
            <person name="Zhao L.H."/>
        </authorList>
    </citation>
    <scope>NUCLEOTIDE SEQUENCE [LARGE SCALE GENOMIC DNA]</scope>
    <source>
        <strain evidence="6 7">Co35</strain>
    </source>
</reference>
<comment type="pathway">
    <text evidence="1">Cell wall biogenesis; cell wall polysaccharide biosynthesis.</text>
</comment>
<accession>A0A554SDC8</accession>
<evidence type="ECO:0000256" key="1">
    <source>
        <dbReference type="ARBA" id="ARBA00004776"/>
    </source>
</evidence>
<feature type="domain" description="Glycosyltransferase 2-like" evidence="5">
    <location>
        <begin position="26"/>
        <end position="148"/>
    </location>
</feature>
<keyword evidence="3" id="KW-0328">Glycosyltransferase</keyword>
<dbReference type="GO" id="GO:0016757">
    <property type="term" value="F:glycosyltransferase activity"/>
    <property type="evidence" value="ECO:0007669"/>
    <property type="project" value="UniProtKB-KW"/>
</dbReference>
<comment type="caution">
    <text evidence="6">The sequence shown here is derived from an EMBL/GenBank/DDBJ whole genome shotgun (WGS) entry which is preliminary data.</text>
</comment>
<evidence type="ECO:0000256" key="2">
    <source>
        <dbReference type="ARBA" id="ARBA00006739"/>
    </source>
</evidence>
<dbReference type="InterPro" id="IPR029044">
    <property type="entry name" value="Nucleotide-diphossugar_trans"/>
</dbReference>
<dbReference type="Proteomes" id="UP000316988">
    <property type="component" value="Unassembled WGS sequence"/>
</dbReference>
<proteinExistence type="inferred from homology"/>
<evidence type="ECO:0000259" key="5">
    <source>
        <dbReference type="Pfam" id="PF00535"/>
    </source>
</evidence>
<dbReference type="OrthoDB" id="9771846at2"/>
<dbReference type="Gene3D" id="3.90.550.10">
    <property type="entry name" value="Spore Coat Polysaccharide Biosynthesis Protein SpsA, Chain A"/>
    <property type="match status" value="1"/>
</dbReference>
<dbReference type="Pfam" id="PF00535">
    <property type="entry name" value="Glycos_transf_2"/>
    <property type="match status" value="1"/>
</dbReference>